<dbReference type="PaxDb" id="3880-AES77095"/>
<reference evidence="1 3" key="1">
    <citation type="journal article" date="2011" name="Nature">
        <title>The Medicago genome provides insight into the evolution of rhizobial symbioses.</title>
        <authorList>
            <person name="Young N.D."/>
            <person name="Debelle F."/>
            <person name="Oldroyd G.E."/>
            <person name="Geurts R."/>
            <person name="Cannon S.B."/>
            <person name="Udvardi M.K."/>
            <person name="Benedito V.A."/>
            <person name="Mayer K.F."/>
            <person name="Gouzy J."/>
            <person name="Schoof H."/>
            <person name="Van de Peer Y."/>
            <person name="Proost S."/>
            <person name="Cook D.R."/>
            <person name="Meyers B.C."/>
            <person name="Spannagl M."/>
            <person name="Cheung F."/>
            <person name="De Mita S."/>
            <person name="Krishnakumar V."/>
            <person name="Gundlach H."/>
            <person name="Zhou S."/>
            <person name="Mudge J."/>
            <person name="Bharti A.K."/>
            <person name="Murray J.D."/>
            <person name="Naoumkina M.A."/>
            <person name="Rosen B."/>
            <person name="Silverstein K.A."/>
            <person name="Tang H."/>
            <person name="Rombauts S."/>
            <person name="Zhao P.X."/>
            <person name="Zhou P."/>
            <person name="Barbe V."/>
            <person name="Bardou P."/>
            <person name="Bechner M."/>
            <person name="Bellec A."/>
            <person name="Berger A."/>
            <person name="Berges H."/>
            <person name="Bidwell S."/>
            <person name="Bisseling T."/>
            <person name="Choisne N."/>
            <person name="Couloux A."/>
            <person name="Denny R."/>
            <person name="Deshpande S."/>
            <person name="Dai X."/>
            <person name="Doyle J.J."/>
            <person name="Dudez A.M."/>
            <person name="Farmer A.D."/>
            <person name="Fouteau S."/>
            <person name="Franken C."/>
            <person name="Gibelin C."/>
            <person name="Gish J."/>
            <person name="Goldstein S."/>
            <person name="Gonzalez A.J."/>
            <person name="Green P.J."/>
            <person name="Hallab A."/>
            <person name="Hartog M."/>
            <person name="Hua A."/>
            <person name="Humphray S.J."/>
            <person name="Jeong D.H."/>
            <person name="Jing Y."/>
            <person name="Jocker A."/>
            <person name="Kenton S.M."/>
            <person name="Kim D.J."/>
            <person name="Klee K."/>
            <person name="Lai H."/>
            <person name="Lang C."/>
            <person name="Lin S."/>
            <person name="Macmil S.L."/>
            <person name="Magdelenat G."/>
            <person name="Matthews L."/>
            <person name="McCorrison J."/>
            <person name="Monaghan E.L."/>
            <person name="Mun J.H."/>
            <person name="Najar F.Z."/>
            <person name="Nicholson C."/>
            <person name="Noirot C."/>
            <person name="O'Bleness M."/>
            <person name="Paule C.R."/>
            <person name="Poulain J."/>
            <person name="Prion F."/>
            <person name="Qin B."/>
            <person name="Qu C."/>
            <person name="Retzel E.F."/>
            <person name="Riddle C."/>
            <person name="Sallet E."/>
            <person name="Samain S."/>
            <person name="Samson N."/>
            <person name="Sanders I."/>
            <person name="Saurat O."/>
            <person name="Scarpelli C."/>
            <person name="Schiex T."/>
            <person name="Segurens B."/>
            <person name="Severin A.J."/>
            <person name="Sherrier D.J."/>
            <person name="Shi R."/>
            <person name="Sims S."/>
            <person name="Singer S.R."/>
            <person name="Sinharoy S."/>
            <person name="Sterck L."/>
            <person name="Viollet A."/>
            <person name="Wang B.B."/>
            <person name="Wang K."/>
            <person name="Wang M."/>
            <person name="Wang X."/>
            <person name="Warfsmann J."/>
            <person name="Weissenbach J."/>
            <person name="White D.D."/>
            <person name="White J.D."/>
            <person name="Wiley G.B."/>
            <person name="Wincker P."/>
            <person name="Xing Y."/>
            <person name="Yang L."/>
            <person name="Yao Z."/>
            <person name="Ying F."/>
            <person name="Zhai J."/>
            <person name="Zhou L."/>
            <person name="Zuber A."/>
            <person name="Denarie J."/>
            <person name="Dixon R.A."/>
            <person name="May G.D."/>
            <person name="Schwartz D.C."/>
            <person name="Rogers J."/>
            <person name="Quetier F."/>
            <person name="Town C.D."/>
            <person name="Roe B.A."/>
        </authorList>
    </citation>
    <scope>NUCLEOTIDE SEQUENCE [LARGE SCALE GENOMIC DNA]</scope>
    <source>
        <strain evidence="1">A17</strain>
        <strain evidence="2 3">cv. Jemalong A17</strain>
    </source>
</reference>
<dbReference type="Proteomes" id="UP000002051">
    <property type="component" value="Chromosome 6"/>
</dbReference>
<dbReference type="HOGENOM" id="CLU_2691517_0_0_1"/>
<proteinExistence type="predicted"/>
<evidence type="ECO:0000313" key="1">
    <source>
        <dbReference type="EMBL" id="AES77095.1"/>
    </source>
</evidence>
<dbReference type="EMBL" id="CM001222">
    <property type="protein sequence ID" value="AES77095.1"/>
    <property type="molecule type" value="Genomic_DNA"/>
</dbReference>
<evidence type="ECO:0008006" key="4">
    <source>
        <dbReference type="Google" id="ProtNLM"/>
    </source>
</evidence>
<dbReference type="AlphaFoldDB" id="G7KJ77"/>
<protein>
    <recommendedName>
        <fullName evidence="4">RNase H type-1 domain-containing protein</fullName>
    </recommendedName>
</protein>
<reference evidence="2" key="3">
    <citation type="submission" date="2015-04" db="UniProtKB">
        <authorList>
            <consortium name="EnsemblPlants"/>
        </authorList>
    </citation>
    <scope>IDENTIFICATION</scope>
    <source>
        <strain evidence="2">cv. Jemalong A17</strain>
    </source>
</reference>
<keyword evidence="3" id="KW-1185">Reference proteome</keyword>
<reference evidence="1 3" key="2">
    <citation type="journal article" date="2014" name="BMC Genomics">
        <title>An improved genome release (version Mt4.0) for the model legume Medicago truncatula.</title>
        <authorList>
            <person name="Tang H."/>
            <person name="Krishnakumar V."/>
            <person name="Bidwell S."/>
            <person name="Rosen B."/>
            <person name="Chan A."/>
            <person name="Zhou S."/>
            <person name="Gentzbittel L."/>
            <person name="Childs K.L."/>
            <person name="Yandell M."/>
            <person name="Gundlach H."/>
            <person name="Mayer K.F."/>
            <person name="Schwartz D.C."/>
            <person name="Town C.D."/>
        </authorList>
    </citation>
    <scope>GENOME REANNOTATION</scope>
    <source>
        <strain evidence="2 3">cv. Jemalong A17</strain>
    </source>
</reference>
<dbReference type="EnsemblPlants" id="AES77095">
    <property type="protein sequence ID" value="AES77095"/>
    <property type="gene ID" value="MTR_6g091740"/>
</dbReference>
<evidence type="ECO:0000313" key="3">
    <source>
        <dbReference type="Proteomes" id="UP000002051"/>
    </source>
</evidence>
<evidence type="ECO:0000313" key="2">
    <source>
        <dbReference type="EnsemblPlants" id="AES77095"/>
    </source>
</evidence>
<sequence length="74" mass="8526">MGVIEWLERYTSRLNSSRRYMKLGGLMFKHVLREGNVCADFLARLGRNSTLGVTTWVTPPNELLSLLNFDAFDF</sequence>
<name>G7KJ77_MEDTR</name>
<organism evidence="1 3">
    <name type="scientific">Medicago truncatula</name>
    <name type="common">Barrel medic</name>
    <name type="synonym">Medicago tribuloides</name>
    <dbReference type="NCBI Taxonomy" id="3880"/>
    <lineage>
        <taxon>Eukaryota</taxon>
        <taxon>Viridiplantae</taxon>
        <taxon>Streptophyta</taxon>
        <taxon>Embryophyta</taxon>
        <taxon>Tracheophyta</taxon>
        <taxon>Spermatophyta</taxon>
        <taxon>Magnoliopsida</taxon>
        <taxon>eudicotyledons</taxon>
        <taxon>Gunneridae</taxon>
        <taxon>Pentapetalae</taxon>
        <taxon>rosids</taxon>
        <taxon>fabids</taxon>
        <taxon>Fabales</taxon>
        <taxon>Fabaceae</taxon>
        <taxon>Papilionoideae</taxon>
        <taxon>50 kb inversion clade</taxon>
        <taxon>NPAAA clade</taxon>
        <taxon>Hologalegina</taxon>
        <taxon>IRL clade</taxon>
        <taxon>Trifolieae</taxon>
        <taxon>Medicago</taxon>
    </lineage>
</organism>
<accession>G7KJ77</accession>
<gene>
    <name evidence="1" type="ordered locus">MTR_6g091740</name>
</gene>